<dbReference type="Gene3D" id="3.50.50.60">
    <property type="entry name" value="FAD/NAD(P)-binding domain"/>
    <property type="match status" value="1"/>
</dbReference>
<accession>A0AAD6UJN1</accession>
<evidence type="ECO:0008006" key="3">
    <source>
        <dbReference type="Google" id="ProtNLM"/>
    </source>
</evidence>
<protein>
    <recommendedName>
        <fullName evidence="3">FAD dependent oxidoreductase domain-containing protein</fullName>
    </recommendedName>
</protein>
<reference evidence="1" key="1">
    <citation type="submission" date="2023-03" db="EMBL/GenBank/DDBJ databases">
        <title>Massive genome expansion in bonnet fungi (Mycena s.s.) driven by repeated elements and novel gene families across ecological guilds.</title>
        <authorList>
            <consortium name="Lawrence Berkeley National Laboratory"/>
            <person name="Harder C.B."/>
            <person name="Miyauchi S."/>
            <person name="Viragh M."/>
            <person name="Kuo A."/>
            <person name="Thoen E."/>
            <person name="Andreopoulos B."/>
            <person name="Lu D."/>
            <person name="Skrede I."/>
            <person name="Drula E."/>
            <person name="Henrissat B."/>
            <person name="Morin E."/>
            <person name="Kohler A."/>
            <person name="Barry K."/>
            <person name="LaButti K."/>
            <person name="Morin E."/>
            <person name="Salamov A."/>
            <person name="Lipzen A."/>
            <person name="Mereny Z."/>
            <person name="Hegedus B."/>
            <person name="Baldrian P."/>
            <person name="Stursova M."/>
            <person name="Weitz H."/>
            <person name="Taylor A."/>
            <person name="Grigoriev I.V."/>
            <person name="Nagy L.G."/>
            <person name="Martin F."/>
            <person name="Kauserud H."/>
        </authorList>
    </citation>
    <scope>NUCLEOTIDE SEQUENCE</scope>
    <source>
        <strain evidence="1">CBHHK173m</strain>
    </source>
</reference>
<dbReference type="AlphaFoldDB" id="A0AAD6UJN1"/>
<gene>
    <name evidence="1" type="ORF">B0H15DRAFT_796943</name>
</gene>
<proteinExistence type="predicted"/>
<sequence>MSRYRVLLSRLTALHHPLRCLYRSPMTTSRPCFLLNSRQVSHSPGATPLAGDGSTGRLTDDADVCIIGAGITGASSSYHLSNAFRKALHSSLKTLKICTPIQHYELISSFGTTYHT</sequence>
<dbReference type="InterPro" id="IPR036188">
    <property type="entry name" value="FAD/NAD-bd_sf"/>
</dbReference>
<comment type="caution">
    <text evidence="1">The sequence shown here is derived from an EMBL/GenBank/DDBJ whole genome shotgun (WGS) entry which is preliminary data.</text>
</comment>
<evidence type="ECO:0000313" key="2">
    <source>
        <dbReference type="Proteomes" id="UP001222325"/>
    </source>
</evidence>
<name>A0AAD6UJN1_9AGAR</name>
<dbReference type="SUPFAM" id="SSF51905">
    <property type="entry name" value="FAD/NAD(P)-binding domain"/>
    <property type="match status" value="1"/>
</dbReference>
<keyword evidence="2" id="KW-1185">Reference proteome</keyword>
<organism evidence="1 2">
    <name type="scientific">Mycena belliarum</name>
    <dbReference type="NCBI Taxonomy" id="1033014"/>
    <lineage>
        <taxon>Eukaryota</taxon>
        <taxon>Fungi</taxon>
        <taxon>Dikarya</taxon>
        <taxon>Basidiomycota</taxon>
        <taxon>Agaricomycotina</taxon>
        <taxon>Agaricomycetes</taxon>
        <taxon>Agaricomycetidae</taxon>
        <taxon>Agaricales</taxon>
        <taxon>Marasmiineae</taxon>
        <taxon>Mycenaceae</taxon>
        <taxon>Mycena</taxon>
    </lineage>
</organism>
<dbReference type="EMBL" id="JARJCN010000007">
    <property type="protein sequence ID" value="KAJ7099250.1"/>
    <property type="molecule type" value="Genomic_DNA"/>
</dbReference>
<evidence type="ECO:0000313" key="1">
    <source>
        <dbReference type="EMBL" id="KAJ7099250.1"/>
    </source>
</evidence>
<dbReference type="Proteomes" id="UP001222325">
    <property type="component" value="Unassembled WGS sequence"/>
</dbReference>